<reference evidence="2 3" key="1">
    <citation type="submission" date="2018-03" db="EMBL/GenBank/DDBJ databases">
        <title>Genomic Encyclopedia of Type Strains, Phase III (KMG-III): the genomes of soil and plant-associated and newly described type strains.</title>
        <authorList>
            <person name="Whitman W."/>
        </authorList>
    </citation>
    <scope>NUCLEOTIDE SEQUENCE [LARGE SCALE GENOMIC DNA]</scope>
    <source>
        <strain evidence="2 3">CGMCC 4.7125</strain>
    </source>
</reference>
<keyword evidence="3" id="KW-1185">Reference proteome</keyword>
<evidence type="ECO:0000259" key="1">
    <source>
        <dbReference type="Pfam" id="PF04480"/>
    </source>
</evidence>
<dbReference type="EMBL" id="PVNH01000012">
    <property type="protein sequence ID" value="PRX44347.1"/>
    <property type="molecule type" value="Genomic_DNA"/>
</dbReference>
<dbReference type="InterPro" id="IPR007569">
    <property type="entry name" value="DUF559"/>
</dbReference>
<dbReference type="SUPFAM" id="SSF52980">
    <property type="entry name" value="Restriction endonuclease-like"/>
    <property type="match status" value="1"/>
</dbReference>
<dbReference type="InterPro" id="IPR011335">
    <property type="entry name" value="Restrct_endonuc-II-like"/>
</dbReference>
<dbReference type="Proteomes" id="UP000238362">
    <property type="component" value="Unassembled WGS sequence"/>
</dbReference>
<accession>A0A2T0LMN8</accession>
<feature type="domain" description="DUF559" evidence="1">
    <location>
        <begin position="248"/>
        <end position="309"/>
    </location>
</feature>
<name>A0A2T0LMN8_9PSEU</name>
<gene>
    <name evidence="2" type="ORF">B0I33_112225</name>
</gene>
<evidence type="ECO:0000313" key="3">
    <source>
        <dbReference type="Proteomes" id="UP000238362"/>
    </source>
</evidence>
<dbReference type="AlphaFoldDB" id="A0A2T0LMN8"/>
<organism evidence="2 3">
    <name type="scientific">Prauserella shujinwangii</name>
    <dbReference type="NCBI Taxonomy" id="1453103"/>
    <lineage>
        <taxon>Bacteria</taxon>
        <taxon>Bacillati</taxon>
        <taxon>Actinomycetota</taxon>
        <taxon>Actinomycetes</taxon>
        <taxon>Pseudonocardiales</taxon>
        <taxon>Pseudonocardiaceae</taxon>
        <taxon>Prauserella</taxon>
    </lineage>
</organism>
<dbReference type="Pfam" id="PF04480">
    <property type="entry name" value="DUF559"/>
    <property type="match status" value="1"/>
</dbReference>
<evidence type="ECO:0000313" key="2">
    <source>
        <dbReference type="EMBL" id="PRX44347.1"/>
    </source>
</evidence>
<comment type="caution">
    <text evidence="2">The sequence shown here is derived from an EMBL/GenBank/DDBJ whole genome shotgun (WGS) entry which is preliminary data.</text>
</comment>
<protein>
    <submittedName>
        <fullName evidence="2">Uncharacterized protein DUF559</fullName>
    </submittedName>
</protein>
<sequence>MSTFCGLLLSEVPPDRSLESMDIPGDPRGAVLRRDAAAAIGERPLRAALANGVLTQIWRGVVVRSAHALDLRTRAAAAVLLVGRHAVLSGATAVALHGCAAAGDVATVHVTVPYSRSVRSRPGLAVHQNRFAPGDVVSVDGLPVFALDLALADFLCEGTKSVAFASLDQALHRLPEEERDGFRQQVTGRLACRDDRRGVVQASMLAELATGKADSPPESELLLTVVEAGFPVPTAQHPVHTIDGRLLYVLDLAWVERRIALEYDGYAAHEERAAYDAERDERLARRGWIVIRVRAEDLRDPSRVFTELREAFAKRSR</sequence>
<dbReference type="Gene3D" id="3.40.960.10">
    <property type="entry name" value="VSR Endonuclease"/>
    <property type="match status" value="1"/>
</dbReference>
<proteinExistence type="predicted"/>